<proteinExistence type="predicted"/>
<evidence type="ECO:0000313" key="2">
    <source>
        <dbReference type="Proteomes" id="UP001497516"/>
    </source>
</evidence>
<reference evidence="1 2" key="1">
    <citation type="submission" date="2024-04" db="EMBL/GenBank/DDBJ databases">
        <authorList>
            <person name="Fracassetti M."/>
        </authorList>
    </citation>
    <scope>NUCLEOTIDE SEQUENCE [LARGE SCALE GENOMIC DNA]</scope>
</reference>
<gene>
    <name evidence="1" type="ORF">LTRI10_LOCUS41052</name>
</gene>
<name>A0AAV2FTI5_9ROSI</name>
<evidence type="ECO:0000313" key="1">
    <source>
        <dbReference type="EMBL" id="CAL1400963.1"/>
    </source>
</evidence>
<dbReference type="EMBL" id="OZ034820">
    <property type="protein sequence ID" value="CAL1400963.1"/>
    <property type="molecule type" value="Genomic_DNA"/>
</dbReference>
<keyword evidence="2" id="KW-1185">Reference proteome</keyword>
<dbReference type="AlphaFoldDB" id="A0AAV2FTI5"/>
<protein>
    <submittedName>
        <fullName evidence="1">Uncharacterized protein</fullName>
    </submittedName>
</protein>
<accession>A0AAV2FTI5</accession>
<dbReference type="Proteomes" id="UP001497516">
    <property type="component" value="Chromosome 7"/>
</dbReference>
<sequence>MASRKFELELDISKLQQGDLDARANYQVVVTLWTEHDMLTTSLVFYAASAEVIRERSSLHLIHFMMKLCPEFEGIRASLLHRNVAKVEDVLGELIREESR</sequence>
<organism evidence="1 2">
    <name type="scientific">Linum trigynum</name>
    <dbReference type="NCBI Taxonomy" id="586398"/>
    <lineage>
        <taxon>Eukaryota</taxon>
        <taxon>Viridiplantae</taxon>
        <taxon>Streptophyta</taxon>
        <taxon>Embryophyta</taxon>
        <taxon>Tracheophyta</taxon>
        <taxon>Spermatophyta</taxon>
        <taxon>Magnoliopsida</taxon>
        <taxon>eudicotyledons</taxon>
        <taxon>Gunneridae</taxon>
        <taxon>Pentapetalae</taxon>
        <taxon>rosids</taxon>
        <taxon>fabids</taxon>
        <taxon>Malpighiales</taxon>
        <taxon>Linaceae</taxon>
        <taxon>Linum</taxon>
    </lineage>
</organism>